<organism evidence="7 8">
    <name type="scientific">Chlorella sorokiniana</name>
    <name type="common">Freshwater green alga</name>
    <dbReference type="NCBI Taxonomy" id="3076"/>
    <lineage>
        <taxon>Eukaryota</taxon>
        <taxon>Viridiplantae</taxon>
        <taxon>Chlorophyta</taxon>
        <taxon>core chlorophytes</taxon>
        <taxon>Trebouxiophyceae</taxon>
        <taxon>Chlorellales</taxon>
        <taxon>Chlorellaceae</taxon>
        <taxon>Chlorella clade</taxon>
        <taxon>Chlorella</taxon>
    </lineage>
</organism>
<protein>
    <submittedName>
        <fullName evidence="7">MFS general substrate transporter</fullName>
    </submittedName>
</protein>
<dbReference type="GO" id="GO:0016020">
    <property type="term" value="C:membrane"/>
    <property type="evidence" value="ECO:0007669"/>
    <property type="project" value="UniProtKB-SubCell"/>
</dbReference>
<feature type="transmembrane region" description="Helical" evidence="5">
    <location>
        <begin position="377"/>
        <end position="400"/>
    </location>
</feature>
<dbReference type="SUPFAM" id="SSF103473">
    <property type="entry name" value="MFS general substrate transporter"/>
    <property type="match status" value="1"/>
</dbReference>
<dbReference type="PANTHER" id="PTHR23510">
    <property type="entry name" value="INNER MEMBRANE TRANSPORT PROTEIN YAJR"/>
    <property type="match status" value="1"/>
</dbReference>
<feature type="domain" description="SPX" evidence="6">
    <location>
        <begin position="2"/>
        <end position="203"/>
    </location>
</feature>
<evidence type="ECO:0000256" key="5">
    <source>
        <dbReference type="SAM" id="Phobius"/>
    </source>
</evidence>
<feature type="transmembrane region" description="Helical" evidence="5">
    <location>
        <begin position="592"/>
        <end position="616"/>
    </location>
</feature>
<feature type="transmembrane region" description="Helical" evidence="5">
    <location>
        <begin position="495"/>
        <end position="514"/>
    </location>
</feature>
<proteinExistence type="predicted"/>
<feature type="transmembrane region" description="Helical" evidence="5">
    <location>
        <begin position="286"/>
        <end position="305"/>
    </location>
</feature>
<keyword evidence="4 5" id="KW-0472">Membrane</keyword>
<dbReference type="PROSITE" id="PS51382">
    <property type="entry name" value="SPX"/>
    <property type="match status" value="1"/>
</dbReference>
<feature type="transmembrane region" description="Helical" evidence="5">
    <location>
        <begin position="244"/>
        <end position="266"/>
    </location>
</feature>
<name>A0A2P6TJ41_CHLSO</name>
<reference evidence="7 8" key="1">
    <citation type="journal article" date="2018" name="Plant J.">
        <title>Genome sequences of Chlorella sorokiniana UTEX 1602 and Micractinium conductrix SAG 241.80: implications to maltose excretion by a green alga.</title>
        <authorList>
            <person name="Arriola M.B."/>
            <person name="Velmurugan N."/>
            <person name="Zhang Y."/>
            <person name="Plunkett M.H."/>
            <person name="Hondzo H."/>
            <person name="Barney B.M."/>
        </authorList>
    </citation>
    <scope>NUCLEOTIDE SEQUENCE [LARGE SCALE GENOMIC DNA]</scope>
    <source>
        <strain evidence="8">UTEX 1602</strain>
    </source>
</reference>
<keyword evidence="3 5" id="KW-1133">Transmembrane helix</keyword>
<dbReference type="Gene3D" id="1.20.1250.20">
    <property type="entry name" value="MFS general substrate transporter like domains"/>
    <property type="match status" value="1"/>
</dbReference>
<gene>
    <name evidence="7" type="ORF">C2E21_7088</name>
</gene>
<evidence type="ECO:0000256" key="3">
    <source>
        <dbReference type="ARBA" id="ARBA00022989"/>
    </source>
</evidence>
<keyword evidence="8" id="KW-1185">Reference proteome</keyword>
<dbReference type="InterPro" id="IPR011701">
    <property type="entry name" value="MFS"/>
</dbReference>
<evidence type="ECO:0000256" key="1">
    <source>
        <dbReference type="ARBA" id="ARBA00004141"/>
    </source>
</evidence>
<evidence type="ECO:0000313" key="8">
    <source>
        <dbReference type="Proteomes" id="UP000239899"/>
    </source>
</evidence>
<dbReference type="PANTHER" id="PTHR23510:SF64">
    <property type="entry name" value="INNER MEMBRANE TRANSPORT PROTEIN YAJR"/>
    <property type="match status" value="1"/>
</dbReference>
<evidence type="ECO:0000313" key="7">
    <source>
        <dbReference type="EMBL" id="PRW39266.1"/>
    </source>
</evidence>
<dbReference type="STRING" id="3076.A0A2P6TJ41"/>
<dbReference type="EMBL" id="LHPG02000014">
    <property type="protein sequence ID" value="PRW39266.1"/>
    <property type="molecule type" value="Genomic_DNA"/>
</dbReference>
<feature type="transmembrane region" description="Helical" evidence="5">
    <location>
        <begin position="520"/>
        <end position="539"/>
    </location>
</feature>
<feature type="transmembrane region" description="Helical" evidence="5">
    <location>
        <begin position="317"/>
        <end position="337"/>
    </location>
</feature>
<dbReference type="GO" id="GO:0022857">
    <property type="term" value="F:transmembrane transporter activity"/>
    <property type="evidence" value="ECO:0007669"/>
    <property type="project" value="InterPro"/>
</dbReference>
<dbReference type="OrthoDB" id="5588846at2759"/>
<dbReference type="Pfam" id="PF07690">
    <property type="entry name" value="MFS_1"/>
    <property type="match status" value="1"/>
</dbReference>
<evidence type="ECO:0000259" key="6">
    <source>
        <dbReference type="PROSITE" id="PS51382"/>
    </source>
</evidence>
<comment type="subcellular location">
    <subcellularLocation>
        <location evidence="1">Membrane</location>
        <topology evidence="1">Multi-pass membrane protein</topology>
    </subcellularLocation>
</comment>
<accession>A0A2P6TJ41</accession>
<evidence type="ECO:0000256" key="4">
    <source>
        <dbReference type="ARBA" id="ARBA00023136"/>
    </source>
</evidence>
<evidence type="ECO:0000256" key="2">
    <source>
        <dbReference type="ARBA" id="ARBA00022692"/>
    </source>
</evidence>
<dbReference type="CDD" id="cd14447">
    <property type="entry name" value="SPX"/>
    <property type="match status" value="1"/>
</dbReference>
<dbReference type="AlphaFoldDB" id="A0A2P6TJ41"/>
<dbReference type="InterPro" id="IPR004331">
    <property type="entry name" value="SPX_dom"/>
</dbReference>
<dbReference type="InterPro" id="IPR036259">
    <property type="entry name" value="MFS_trans_sf"/>
</dbReference>
<dbReference type="Proteomes" id="UP000239899">
    <property type="component" value="Unassembled WGS sequence"/>
</dbReference>
<feature type="transmembrane region" description="Helical" evidence="5">
    <location>
        <begin position="468"/>
        <end position="488"/>
    </location>
</feature>
<keyword evidence="2 5" id="KW-0812">Transmembrane</keyword>
<feature type="transmembrane region" description="Helical" evidence="5">
    <location>
        <begin position="546"/>
        <end position="572"/>
    </location>
</feature>
<dbReference type="InterPro" id="IPR051068">
    <property type="entry name" value="MFS_Domain-Containing_Protein"/>
</dbReference>
<comment type="caution">
    <text evidence="7">The sequence shown here is derived from an EMBL/GenBank/DDBJ whole genome shotgun (WGS) entry which is preliminary data.</text>
</comment>
<sequence>MVGFGKALAAQLEAQPAWREHYLDYGALKRAIKACREAAAGATDRPALARLLDACKAIFQGQLDTQVLKVLRFYRQESAALLEDVRRTGADVQAAVDPEYLRHMAHSLKKFAKNVGGATNEPVPGFLTLEIEHPDDPAWRVLQGSYLPAAAAEDLHAMQEHRELRQAMEQLRLMFQEVSEARRHVVERASMTLPSESALGAMADQLAGMERAQEEAARHSALVHAVPWVERAAGMFEPPPPDRFAVATLAGLVLNNLSTLLFMANYTAVLPPTDALCVHIGVPSSYTGLIMAASDLAALFASVGISFWTQRSFKQPLLFSAAACLAGNILFVLSYQWRSLAALLAARLLNGCGSARTANRRYTADYVSRAQRTTASAAFVGASNLGMALGPLLSLPLANVPDWQLQSALQRGKPGKRAAAAGWRATVPGTVACTLALLVQKMVQQAYLDSLPLFTEVLLSWRSSQKGLFLGLVSLAMVPVNAAVGAASARISDRLMVCAAVVLCTLCLAALAWAATAPPVFFAAGVLLFVGTVVLEGTATSLMSKVIWSGFAMGVLNAGLLSTEAGTLGRFVGNGLLAAAGKLTGLDSLSQMAAFARLLFFSLAAACLVLLVQLACTYHRLQG</sequence>